<dbReference type="Proteomes" id="UP000006443">
    <property type="component" value="Unassembled WGS sequence"/>
</dbReference>
<dbReference type="GO" id="GO:0015833">
    <property type="term" value="P:peptide transport"/>
    <property type="evidence" value="ECO:0007669"/>
    <property type="project" value="TreeGrafter"/>
</dbReference>
<dbReference type="Gene3D" id="3.40.190.10">
    <property type="entry name" value="Periplasmic binding protein-like II"/>
    <property type="match status" value="1"/>
</dbReference>
<organism evidence="2 3">
    <name type="scientific">Dethiobacter alkaliphilus AHT 1</name>
    <dbReference type="NCBI Taxonomy" id="555088"/>
    <lineage>
        <taxon>Bacteria</taxon>
        <taxon>Bacillati</taxon>
        <taxon>Bacillota</taxon>
        <taxon>Dethiobacteria</taxon>
        <taxon>Dethiobacterales</taxon>
        <taxon>Dethiobacteraceae</taxon>
        <taxon>Dethiobacter</taxon>
    </lineage>
</organism>
<gene>
    <name evidence="2" type="ORF">DealDRAFT_1729</name>
</gene>
<dbReference type="GO" id="GO:0008707">
    <property type="term" value="F:inositol hexakisphosphate 4-phosphatase activity"/>
    <property type="evidence" value="ECO:0007669"/>
    <property type="project" value="UniProtKB-EC"/>
</dbReference>
<dbReference type="GO" id="GO:1904680">
    <property type="term" value="F:peptide transmembrane transporter activity"/>
    <property type="evidence" value="ECO:0007669"/>
    <property type="project" value="TreeGrafter"/>
</dbReference>
<dbReference type="PANTHER" id="PTHR30290">
    <property type="entry name" value="PERIPLASMIC BINDING COMPONENT OF ABC TRANSPORTER"/>
    <property type="match status" value="1"/>
</dbReference>
<dbReference type="EMBL" id="ACJM01000008">
    <property type="protein sequence ID" value="EEG77272.1"/>
    <property type="molecule type" value="Genomic_DNA"/>
</dbReference>
<dbReference type="RefSeq" id="WP_008516646.1">
    <property type="nucleotide sequence ID" value="NZ_ACJM01000008.1"/>
</dbReference>
<dbReference type="InterPro" id="IPR039424">
    <property type="entry name" value="SBP_5"/>
</dbReference>
<dbReference type="Gene3D" id="3.10.105.10">
    <property type="entry name" value="Dipeptide-binding Protein, Domain 3"/>
    <property type="match status" value="2"/>
</dbReference>
<keyword evidence="2" id="KW-0378">Hydrolase</keyword>
<comment type="caution">
    <text evidence="2">The sequence shown here is derived from an EMBL/GenBank/DDBJ whole genome shotgun (WGS) entry which is preliminary data.</text>
</comment>
<evidence type="ECO:0000313" key="3">
    <source>
        <dbReference type="Proteomes" id="UP000006443"/>
    </source>
</evidence>
<feature type="domain" description="Solute-binding protein family 5" evidence="1">
    <location>
        <begin position="27"/>
        <end position="112"/>
    </location>
</feature>
<keyword evidence="3" id="KW-1185">Reference proteome</keyword>
<dbReference type="AlphaFoldDB" id="C0GGX0"/>
<evidence type="ECO:0000313" key="2">
    <source>
        <dbReference type="EMBL" id="EEG77272.1"/>
    </source>
</evidence>
<evidence type="ECO:0000259" key="1">
    <source>
        <dbReference type="Pfam" id="PF00496"/>
    </source>
</evidence>
<feature type="non-terminal residue" evidence="2">
    <location>
        <position position="1"/>
    </location>
</feature>
<dbReference type="Pfam" id="PF00496">
    <property type="entry name" value="SBP_bac_5"/>
    <property type="match status" value="2"/>
</dbReference>
<dbReference type="SUPFAM" id="SSF53850">
    <property type="entry name" value="Periplasmic binding protein-like II"/>
    <property type="match status" value="2"/>
</dbReference>
<dbReference type="eggNOG" id="COG0747">
    <property type="taxonomic scope" value="Bacteria"/>
</dbReference>
<sequence length="514" mass="57095">LNEKGLLVILVLTLVAALFLGGCGDNGNDDTEITLYHPTGRYPQDAAVAEAVQAMLADVGLTVNLETLDWGTYLDTVIVPPEEAEHDIFMLGWGTMTLDADYGLYALFHSSQFPPSNNVSYYDNEEVDALLDEARVTADRAEREALYHEAINIIWEDAPWIFLYDEGQVNGVRDNVRGLIHHPLENLSAWDAWIEDEDQDLIIAIGAEAENLDPITMMSSPAATISEHMAETLIYLDVDGTLQPQLATSWEPSEDDMYWDLTLREGVEFHDGTPFNAEAVKVNLDRFMADAPFAFLLGEVSEVEVVEEYLVRIHLERPFAPIASHLSHSFIAMHSPASLEALDEGEFVEGPVGTGPFVFDGWDRGQQIKMVRNDNYWGDAPQLDTVTFRFIPDEGSRVVALETGEVHAIMAVPPSEIARLQDVDGVDIVEETSVRVIYLGFNQDLELFQDVRVRQALNYAVDKEAIVNTIFEGVGSPSTAPIVPAIFGYNEVGPYEYNPERARELLIEAGVISE</sequence>
<accession>C0GGX0</accession>
<dbReference type="STRING" id="555088.DealDRAFT_1729"/>
<proteinExistence type="predicted"/>
<dbReference type="InterPro" id="IPR000914">
    <property type="entry name" value="SBP_5_dom"/>
</dbReference>
<reference evidence="2 3" key="1">
    <citation type="submission" date="2009-02" db="EMBL/GenBank/DDBJ databases">
        <title>Sequencing of the draft genome and assembly of Dethiobacter alkaliphilus AHT 1.</title>
        <authorList>
            <consortium name="US DOE Joint Genome Institute (JGI-PGF)"/>
            <person name="Lucas S."/>
            <person name="Copeland A."/>
            <person name="Lapidus A."/>
            <person name="Glavina del Rio T."/>
            <person name="Dalin E."/>
            <person name="Tice H."/>
            <person name="Bruce D."/>
            <person name="Goodwin L."/>
            <person name="Pitluck S."/>
            <person name="Larimer F."/>
            <person name="Land M.L."/>
            <person name="Hauser L."/>
            <person name="Muyzer G."/>
        </authorList>
    </citation>
    <scope>NUCLEOTIDE SEQUENCE [LARGE SCALE GENOMIC DNA]</scope>
    <source>
        <strain evidence="2 3">AHT 1</strain>
    </source>
</reference>
<feature type="domain" description="Solute-binding protein family 5" evidence="1">
    <location>
        <begin position="242"/>
        <end position="511"/>
    </location>
</feature>
<protein>
    <submittedName>
        <fullName evidence="2">4-phytase</fullName>
        <ecNumber evidence="2">3.1.3.26</ecNumber>
    </submittedName>
</protein>
<name>C0GGX0_DETAL</name>
<dbReference type="EC" id="3.1.3.26" evidence="2"/>